<keyword evidence="6" id="KW-0804">Transcription</keyword>
<evidence type="ECO:0000256" key="11">
    <source>
        <dbReference type="SAM" id="MobiDB-lite"/>
    </source>
</evidence>
<dbReference type="Pfam" id="PF13489">
    <property type="entry name" value="Methyltransf_23"/>
    <property type="match status" value="1"/>
</dbReference>
<name>A0A2B7Z2L0_POLH7</name>
<evidence type="ECO:0000256" key="1">
    <source>
        <dbReference type="ARBA" id="ARBA00004123"/>
    </source>
</evidence>
<evidence type="ECO:0000313" key="13">
    <source>
        <dbReference type="Proteomes" id="UP000224634"/>
    </source>
</evidence>
<dbReference type="STRING" id="1447883.A0A2B7Z2L0"/>
<evidence type="ECO:0000256" key="10">
    <source>
        <dbReference type="ARBA" id="ARBA00047870"/>
    </source>
</evidence>
<reference evidence="12 13" key="1">
    <citation type="submission" date="2017-10" db="EMBL/GenBank/DDBJ databases">
        <title>Comparative genomics in systemic dimorphic fungi from Ajellomycetaceae.</title>
        <authorList>
            <person name="Munoz J.F."/>
            <person name="Mcewen J.G."/>
            <person name="Clay O.K."/>
            <person name="Cuomo C.A."/>
        </authorList>
    </citation>
    <scope>NUCLEOTIDE SEQUENCE [LARGE SCALE GENOMIC DNA]</scope>
    <source>
        <strain evidence="12 13">UAMH7299</strain>
    </source>
</reference>
<dbReference type="Gene3D" id="3.40.50.150">
    <property type="entry name" value="Vaccinia Virus protein VP39"/>
    <property type="match status" value="1"/>
</dbReference>
<evidence type="ECO:0000313" key="12">
    <source>
        <dbReference type="EMBL" id="PGH28156.1"/>
    </source>
</evidence>
<evidence type="ECO:0000256" key="5">
    <source>
        <dbReference type="ARBA" id="ARBA00023015"/>
    </source>
</evidence>
<evidence type="ECO:0000256" key="2">
    <source>
        <dbReference type="ARBA" id="ARBA00022603"/>
    </source>
</evidence>
<evidence type="ECO:0000256" key="7">
    <source>
        <dbReference type="ARBA" id="ARBA00023242"/>
    </source>
</evidence>
<gene>
    <name evidence="12" type="ORF">AJ80_00046</name>
</gene>
<evidence type="ECO:0000256" key="9">
    <source>
        <dbReference type="ARBA" id="ARBA00041581"/>
    </source>
</evidence>
<dbReference type="EMBL" id="PDNA01000001">
    <property type="protein sequence ID" value="PGH28156.1"/>
    <property type="molecule type" value="Genomic_DNA"/>
</dbReference>
<dbReference type="AlphaFoldDB" id="A0A2B7Z2L0"/>
<dbReference type="Proteomes" id="UP000224634">
    <property type="component" value="Unassembled WGS sequence"/>
</dbReference>
<comment type="caution">
    <text evidence="12">The sequence shown here is derived from an EMBL/GenBank/DDBJ whole genome shotgun (WGS) entry which is preliminary data.</text>
</comment>
<dbReference type="OrthoDB" id="2013972at2759"/>
<dbReference type="InterPro" id="IPR029063">
    <property type="entry name" value="SAM-dependent_MTases_sf"/>
</dbReference>
<dbReference type="GO" id="GO:0032259">
    <property type="term" value="P:methylation"/>
    <property type="evidence" value="ECO:0007669"/>
    <property type="project" value="UniProtKB-KW"/>
</dbReference>
<keyword evidence="3" id="KW-0808">Transferase</keyword>
<dbReference type="SUPFAM" id="SSF53335">
    <property type="entry name" value="S-adenosyl-L-methionine-dependent methyltransferases"/>
    <property type="match status" value="1"/>
</dbReference>
<dbReference type="GO" id="GO:0008168">
    <property type="term" value="F:methyltransferase activity"/>
    <property type="evidence" value="ECO:0007669"/>
    <property type="project" value="UniProtKB-KW"/>
</dbReference>
<comment type="catalytic activity">
    <reaction evidence="10">
        <text>L-methionyl-[protein] + S-adenosyl-L-methionine = S-methyl-L-methionyl-[protein] + S-adenosyl-L-homocysteine</text>
        <dbReference type="Rhea" id="RHEA:60560"/>
        <dbReference type="Rhea" id="RHEA-COMP:12313"/>
        <dbReference type="Rhea" id="RHEA-COMP:15592"/>
        <dbReference type="ChEBI" id="CHEBI:16044"/>
        <dbReference type="ChEBI" id="CHEBI:57856"/>
        <dbReference type="ChEBI" id="CHEBI:59789"/>
        <dbReference type="ChEBI" id="CHEBI:142742"/>
    </reaction>
    <physiologicalReaction direction="left-to-right" evidence="10">
        <dbReference type="Rhea" id="RHEA:60561"/>
    </physiologicalReaction>
</comment>
<evidence type="ECO:0000256" key="3">
    <source>
        <dbReference type="ARBA" id="ARBA00022679"/>
    </source>
</evidence>
<keyword evidence="5" id="KW-0805">Transcription regulation</keyword>
<dbReference type="PANTHER" id="PTHR43591">
    <property type="entry name" value="METHYLTRANSFERASE"/>
    <property type="match status" value="1"/>
</dbReference>
<proteinExistence type="inferred from homology"/>
<keyword evidence="4" id="KW-0949">S-adenosyl-L-methionine</keyword>
<keyword evidence="13" id="KW-1185">Reference proteome</keyword>
<sequence>MDLSIVTGAAPREAHRSNGSPENPSSGTGRGNSYYEEYPSHQENGRLYHGFRRTMYPYPCDELEQNRLDIFHKVFSVARFDRLHYAPLPNTLPSNQSNDSSAKQPIDPGPRILDLGCGTGIWAIDMARLYPNAYVLGIDLSPIQPQNRPDNCDFQAPRDFESPWLLGEDSWDLIHLQMGCGSVASWPNLYRKVFQHLRPGTGYFEQVEIDLEPRPDRYMAPDQPLSQWYRSLKDATEIGGKPIAFNRNILYMLREAGFEDITHQIVGLPLNPWPTDKHEKEVGKWYNLAYSESAHTLLLGPLSRVNNTPLEEIDALAKAAKSQAYNKHVEAYNLLHIIMARKPGPAPSEPQGIPHR</sequence>
<keyword evidence="7" id="KW-0539">Nucleus</keyword>
<feature type="region of interest" description="Disordered" evidence="11">
    <location>
        <begin position="1"/>
        <end position="38"/>
    </location>
</feature>
<feature type="compositionally biased region" description="Polar residues" evidence="11">
    <location>
        <begin position="17"/>
        <end position="27"/>
    </location>
</feature>
<accession>A0A2B7Z2L0</accession>
<dbReference type="GO" id="GO:0005634">
    <property type="term" value="C:nucleus"/>
    <property type="evidence" value="ECO:0007669"/>
    <property type="project" value="UniProtKB-SubCell"/>
</dbReference>
<comment type="subcellular location">
    <subcellularLocation>
        <location evidence="1">Nucleus</location>
    </subcellularLocation>
</comment>
<protein>
    <recommendedName>
        <fullName evidence="9">Velvet complex subunit laeA</fullName>
    </recommendedName>
</protein>
<dbReference type="CDD" id="cd02440">
    <property type="entry name" value="AdoMet_MTases"/>
    <property type="match status" value="1"/>
</dbReference>
<evidence type="ECO:0000256" key="6">
    <source>
        <dbReference type="ARBA" id="ARBA00023163"/>
    </source>
</evidence>
<organism evidence="12 13">
    <name type="scientific">Polytolypa hystricis (strain UAMH7299)</name>
    <dbReference type="NCBI Taxonomy" id="1447883"/>
    <lineage>
        <taxon>Eukaryota</taxon>
        <taxon>Fungi</taxon>
        <taxon>Dikarya</taxon>
        <taxon>Ascomycota</taxon>
        <taxon>Pezizomycotina</taxon>
        <taxon>Eurotiomycetes</taxon>
        <taxon>Eurotiomycetidae</taxon>
        <taxon>Onygenales</taxon>
        <taxon>Onygenales incertae sedis</taxon>
        <taxon>Polytolypa</taxon>
    </lineage>
</organism>
<comment type="similarity">
    <text evidence="8">Belongs to the methyltransferase superfamily. LaeA methyltransferase family.</text>
</comment>
<dbReference type="PANTHER" id="PTHR43591:SF30">
    <property type="entry name" value="PROTEIN-METHIONINE METHYLTRANSFERASE LAEA"/>
    <property type="match status" value="1"/>
</dbReference>
<evidence type="ECO:0000256" key="8">
    <source>
        <dbReference type="ARBA" id="ARBA00038158"/>
    </source>
</evidence>
<keyword evidence="2" id="KW-0489">Methyltransferase</keyword>
<evidence type="ECO:0000256" key="4">
    <source>
        <dbReference type="ARBA" id="ARBA00022691"/>
    </source>
</evidence>